<keyword evidence="3" id="KW-0004">4Fe-4S</keyword>
<feature type="domain" description="4Fe-4S ferredoxin-type" evidence="9">
    <location>
        <begin position="155"/>
        <end position="184"/>
    </location>
</feature>
<dbReference type="Pfam" id="PF00037">
    <property type="entry name" value="Fer4"/>
    <property type="match status" value="1"/>
</dbReference>
<keyword evidence="7" id="KW-0411">Iron-sulfur</keyword>
<dbReference type="RefSeq" id="WP_212904947.1">
    <property type="nucleotide sequence ID" value="NZ_BOPZ01000032.1"/>
</dbReference>
<evidence type="ECO:0000256" key="3">
    <source>
        <dbReference type="ARBA" id="ARBA00022485"/>
    </source>
</evidence>
<name>A0A919S2Z1_9CLOT</name>
<dbReference type="Pfam" id="PF13510">
    <property type="entry name" value="Fer2_4"/>
    <property type="match status" value="1"/>
</dbReference>
<evidence type="ECO:0000256" key="2">
    <source>
        <dbReference type="ARBA" id="ARBA00013529"/>
    </source>
</evidence>
<gene>
    <name evidence="10" type="ORF">CPJCM30710_29340</name>
</gene>
<dbReference type="Gene3D" id="3.10.20.740">
    <property type="match status" value="1"/>
</dbReference>
<evidence type="ECO:0000259" key="9">
    <source>
        <dbReference type="PROSITE" id="PS51379"/>
    </source>
</evidence>
<keyword evidence="11" id="KW-1185">Reference proteome</keyword>
<dbReference type="PANTHER" id="PTHR24960">
    <property type="entry name" value="PHOTOSYSTEM I IRON-SULFUR CENTER-RELATED"/>
    <property type="match status" value="1"/>
</dbReference>
<dbReference type="GO" id="GO:0046872">
    <property type="term" value="F:metal ion binding"/>
    <property type="evidence" value="ECO:0007669"/>
    <property type="project" value="UniProtKB-KW"/>
</dbReference>
<keyword evidence="6" id="KW-0408">Iron</keyword>
<dbReference type="PROSITE" id="PS51085">
    <property type="entry name" value="2FE2S_FER_2"/>
    <property type="match status" value="1"/>
</dbReference>
<dbReference type="CDD" id="cd00207">
    <property type="entry name" value="fer2"/>
    <property type="match status" value="1"/>
</dbReference>
<dbReference type="Gene3D" id="3.30.70.20">
    <property type="match status" value="1"/>
</dbReference>
<feature type="domain" description="2Fe-2S ferredoxin-type" evidence="8">
    <location>
        <begin position="1"/>
        <end position="79"/>
    </location>
</feature>
<evidence type="ECO:0000313" key="10">
    <source>
        <dbReference type="EMBL" id="GIM30268.1"/>
    </source>
</evidence>
<dbReference type="InterPro" id="IPR017896">
    <property type="entry name" value="4Fe4S_Fe-S-bd"/>
</dbReference>
<evidence type="ECO:0000256" key="5">
    <source>
        <dbReference type="ARBA" id="ARBA00022737"/>
    </source>
</evidence>
<dbReference type="PROSITE" id="PS00198">
    <property type="entry name" value="4FE4S_FER_1"/>
    <property type="match status" value="1"/>
</dbReference>
<evidence type="ECO:0000256" key="6">
    <source>
        <dbReference type="ARBA" id="ARBA00023004"/>
    </source>
</evidence>
<evidence type="ECO:0000259" key="8">
    <source>
        <dbReference type="PROSITE" id="PS51085"/>
    </source>
</evidence>
<dbReference type="InterPro" id="IPR036010">
    <property type="entry name" value="2Fe-2S_ferredoxin-like_sf"/>
</dbReference>
<dbReference type="InterPro" id="IPR050157">
    <property type="entry name" value="PSI_iron-sulfur_center"/>
</dbReference>
<comment type="caution">
    <text evidence="10">The sequence shown here is derived from an EMBL/GenBank/DDBJ whole genome shotgun (WGS) entry which is preliminary data.</text>
</comment>
<dbReference type="PROSITE" id="PS51379">
    <property type="entry name" value="4FE4S_FER_2"/>
    <property type="match status" value="1"/>
</dbReference>
<dbReference type="SUPFAM" id="SSF54292">
    <property type="entry name" value="2Fe-2S ferredoxin-like"/>
    <property type="match status" value="1"/>
</dbReference>
<dbReference type="Proteomes" id="UP000679179">
    <property type="component" value="Unassembled WGS sequence"/>
</dbReference>
<dbReference type="AlphaFoldDB" id="A0A919S2Z1"/>
<evidence type="ECO:0000256" key="1">
    <source>
        <dbReference type="ARBA" id="ARBA00003532"/>
    </source>
</evidence>
<evidence type="ECO:0000256" key="7">
    <source>
        <dbReference type="ARBA" id="ARBA00023014"/>
    </source>
</evidence>
<dbReference type="InterPro" id="IPR017900">
    <property type="entry name" value="4Fe4S_Fe_S_CS"/>
</dbReference>
<dbReference type="InterPro" id="IPR001041">
    <property type="entry name" value="2Fe-2S_ferredoxin-type"/>
</dbReference>
<evidence type="ECO:0000313" key="11">
    <source>
        <dbReference type="Proteomes" id="UP000679179"/>
    </source>
</evidence>
<dbReference type="FunFam" id="3.30.70.20:FF:000035">
    <property type="entry name" value="Iron hydrogenase 1"/>
    <property type="match status" value="1"/>
</dbReference>
<dbReference type="GO" id="GO:0051539">
    <property type="term" value="F:4 iron, 4 sulfur cluster binding"/>
    <property type="evidence" value="ECO:0007669"/>
    <property type="project" value="UniProtKB-KW"/>
</dbReference>
<protein>
    <recommendedName>
        <fullName evidence="2">Ferredoxin</fullName>
    </recommendedName>
</protein>
<comment type="function">
    <text evidence="1">Ferredoxins are iron-sulfur proteins that transfer electrons in a wide variety of metabolic reactions.</text>
</comment>
<proteinExistence type="predicted"/>
<dbReference type="EMBL" id="BOPZ01000032">
    <property type="protein sequence ID" value="GIM30268.1"/>
    <property type="molecule type" value="Genomic_DNA"/>
</dbReference>
<dbReference type="SUPFAM" id="SSF54862">
    <property type="entry name" value="4Fe-4S ferredoxins"/>
    <property type="match status" value="1"/>
</dbReference>
<accession>A0A919S2Z1</accession>
<evidence type="ECO:0000256" key="4">
    <source>
        <dbReference type="ARBA" id="ARBA00022723"/>
    </source>
</evidence>
<organism evidence="10 11">
    <name type="scientific">Clostridium polyendosporum</name>
    <dbReference type="NCBI Taxonomy" id="69208"/>
    <lineage>
        <taxon>Bacteria</taxon>
        <taxon>Bacillati</taxon>
        <taxon>Bacillota</taxon>
        <taxon>Clostridia</taxon>
        <taxon>Eubacteriales</taxon>
        <taxon>Clostridiaceae</taxon>
        <taxon>Clostridium</taxon>
    </lineage>
</organism>
<reference evidence="10" key="1">
    <citation type="submission" date="2021-03" db="EMBL/GenBank/DDBJ databases">
        <title>Taxonomic study of Clostridium polyendosporum from meadow-gley soil under rice.</title>
        <authorList>
            <person name="Kobayashi H."/>
            <person name="Tanizawa Y."/>
            <person name="Yagura M."/>
        </authorList>
    </citation>
    <scope>NUCLEOTIDE SEQUENCE</scope>
    <source>
        <strain evidence="10">JCM 30710</strain>
    </source>
</reference>
<keyword evidence="5" id="KW-0677">Repeat</keyword>
<keyword evidence="4" id="KW-0479">Metal-binding</keyword>
<sequence>MKVTIDGQEAEVQEEKTILELAIELNIEIPTLCHHDGLEPYGACRLCIVEIEKNGNKVLDASCTRYVEDGMIIKTATEELVEKRKLIAELLLARTSGSKELKERFEKLGVTKSRFESKDYDCLLYCGRCVRVCKEKVGIEAISFVGRGHDTKVGTPFSIDSDVCIGCGACAEICPTGTIKVKDEGSTRYIQYFNTKLKLKECQECGKFFSTEKMIGKLKEDFPSFPEGYFDLCETCKKIKEIKKFLGVKQ</sequence>
<dbReference type="PANTHER" id="PTHR24960:SF84">
    <property type="entry name" value="HYDROGENASE SUBUNIT"/>
    <property type="match status" value="1"/>
</dbReference>